<dbReference type="PANTHER" id="PTHR11851">
    <property type="entry name" value="METALLOPROTEASE"/>
    <property type="match status" value="1"/>
</dbReference>
<dbReference type="PANTHER" id="PTHR11851:SF49">
    <property type="entry name" value="MITOCHONDRIAL-PROCESSING PEPTIDASE SUBUNIT ALPHA"/>
    <property type="match status" value="1"/>
</dbReference>
<feature type="domain" description="Peptidase M16 N-terminal" evidence="3">
    <location>
        <begin position="22"/>
        <end position="138"/>
    </location>
</feature>
<dbReference type="GO" id="GO:0004222">
    <property type="term" value="F:metalloendopeptidase activity"/>
    <property type="evidence" value="ECO:0007669"/>
    <property type="project" value="InterPro"/>
</dbReference>
<dbReference type="InterPro" id="IPR001431">
    <property type="entry name" value="Pept_M16_Zn_BS"/>
</dbReference>
<dbReference type="AlphaFoldDB" id="A0A2M7AM96"/>
<dbReference type="Proteomes" id="UP000229916">
    <property type="component" value="Unassembled WGS sequence"/>
</dbReference>
<evidence type="ECO:0000256" key="1">
    <source>
        <dbReference type="ARBA" id="ARBA00007261"/>
    </source>
</evidence>
<dbReference type="GO" id="GO:0046872">
    <property type="term" value="F:metal ion binding"/>
    <property type="evidence" value="ECO:0007669"/>
    <property type="project" value="InterPro"/>
</dbReference>
<feature type="domain" description="Peptidase M16 C-terminal" evidence="4">
    <location>
        <begin position="167"/>
        <end position="341"/>
    </location>
</feature>
<reference evidence="6" key="1">
    <citation type="submission" date="2017-09" db="EMBL/GenBank/DDBJ databases">
        <title>Depth-based differentiation of microbial function through sediment-hosted aquifers and enrichment of novel symbionts in the deep terrestrial subsurface.</title>
        <authorList>
            <person name="Probst A.J."/>
            <person name="Ladd B."/>
            <person name="Jarett J.K."/>
            <person name="Geller-Mcgrath D.E."/>
            <person name="Sieber C.M.K."/>
            <person name="Emerson J.B."/>
            <person name="Anantharaman K."/>
            <person name="Thomas B.C."/>
            <person name="Malmstrom R."/>
            <person name="Stieglmeier M."/>
            <person name="Klingl A."/>
            <person name="Woyke T."/>
            <person name="Ryan C.M."/>
            <person name="Banfield J.F."/>
        </authorList>
    </citation>
    <scope>NUCLEOTIDE SEQUENCE [LARGE SCALE GENOMIC DNA]</scope>
</reference>
<gene>
    <name evidence="5" type="ORF">COS81_04205</name>
</gene>
<sequence length="422" mass="48375">MYQKEVLSNNLRFIKVPMLSVESVTVQIFVRVGGRDETKEKMGLSHFLEHTVFKGTRKRPSAKKISEEIERVGGVYNAATGTEYTMFYVKVPREKIEVAFDVLSDVLLNSVFKKEALEKERQVIIEEINVYEDMPMVKVESVFSGLLFPDHALGYDLTGIKETVGKLAREDVLDYLGRHYLAQNMVLSVAGNFKPEKVDKMARHYFGAVRKGTIPGVLRFVDRQKSPQLKVFFKKTDQTHLCLGFKTFGYQDKERFKLRVLSAVLGQGASSRLFERLREREGLCYYVSSDADLFLETGVFYVKAGVDNRRVEKAIKLILKELLKIRNSRMTQKELKRAKEYLKGTLKLSLESSDAQGSFYATQELLFSRVLTSDQIAQKIDEVTSDDLLDLTKRVIVEEKLNLALVGPFEREETFKKLLRLT</sequence>
<dbReference type="Pfam" id="PF00675">
    <property type="entry name" value="Peptidase_M16"/>
    <property type="match status" value="1"/>
</dbReference>
<accession>A0A2M7AM96</accession>
<dbReference type="Pfam" id="PF05193">
    <property type="entry name" value="Peptidase_M16_C"/>
    <property type="match status" value="1"/>
</dbReference>
<organism evidence="5 6">
    <name type="scientific">candidate division WWE3 bacterium CG06_land_8_20_14_3_00_42_16</name>
    <dbReference type="NCBI Taxonomy" id="1975083"/>
    <lineage>
        <taxon>Bacteria</taxon>
        <taxon>Katanobacteria</taxon>
    </lineage>
</organism>
<dbReference type="SUPFAM" id="SSF63411">
    <property type="entry name" value="LuxS/MPP-like metallohydrolase"/>
    <property type="match status" value="2"/>
</dbReference>
<proteinExistence type="inferred from homology"/>
<name>A0A2M7AM96_UNCKA</name>
<dbReference type="GO" id="GO:0006508">
    <property type="term" value="P:proteolysis"/>
    <property type="evidence" value="ECO:0007669"/>
    <property type="project" value="InterPro"/>
</dbReference>
<dbReference type="PROSITE" id="PS00143">
    <property type="entry name" value="INSULINASE"/>
    <property type="match status" value="1"/>
</dbReference>
<dbReference type="EMBL" id="PEWD01000079">
    <property type="protein sequence ID" value="PIU68390.1"/>
    <property type="molecule type" value="Genomic_DNA"/>
</dbReference>
<protein>
    <recommendedName>
        <fullName evidence="7">Peptidase M16</fullName>
    </recommendedName>
</protein>
<dbReference type="Gene3D" id="3.30.830.10">
    <property type="entry name" value="Metalloenzyme, LuxS/M16 peptidase-like"/>
    <property type="match status" value="2"/>
</dbReference>
<dbReference type="InterPro" id="IPR011765">
    <property type="entry name" value="Pept_M16_N"/>
</dbReference>
<dbReference type="InterPro" id="IPR007863">
    <property type="entry name" value="Peptidase_M16_C"/>
</dbReference>
<dbReference type="InterPro" id="IPR050361">
    <property type="entry name" value="MPP/UQCRC_Complex"/>
</dbReference>
<evidence type="ECO:0000259" key="4">
    <source>
        <dbReference type="Pfam" id="PF05193"/>
    </source>
</evidence>
<evidence type="ECO:0008006" key="7">
    <source>
        <dbReference type="Google" id="ProtNLM"/>
    </source>
</evidence>
<evidence type="ECO:0000313" key="5">
    <source>
        <dbReference type="EMBL" id="PIU68390.1"/>
    </source>
</evidence>
<comment type="caution">
    <text evidence="5">The sequence shown here is derived from an EMBL/GenBank/DDBJ whole genome shotgun (WGS) entry which is preliminary data.</text>
</comment>
<evidence type="ECO:0000256" key="2">
    <source>
        <dbReference type="RuleBase" id="RU004447"/>
    </source>
</evidence>
<evidence type="ECO:0000313" key="6">
    <source>
        <dbReference type="Proteomes" id="UP000229916"/>
    </source>
</evidence>
<evidence type="ECO:0000259" key="3">
    <source>
        <dbReference type="Pfam" id="PF00675"/>
    </source>
</evidence>
<dbReference type="InterPro" id="IPR011249">
    <property type="entry name" value="Metalloenz_LuxS/M16"/>
</dbReference>
<comment type="similarity">
    <text evidence="1 2">Belongs to the peptidase M16 family.</text>
</comment>